<evidence type="ECO:0000313" key="4">
    <source>
        <dbReference type="Proteomes" id="UP000028013"/>
    </source>
</evidence>
<evidence type="ECO:0000259" key="2">
    <source>
        <dbReference type="Pfam" id="PF07460"/>
    </source>
</evidence>
<dbReference type="PATRIC" id="fig|1339349.3.peg.63"/>
<reference evidence="3 4" key="1">
    <citation type="submission" date="2014-04" db="EMBL/GenBank/DDBJ databases">
        <authorList>
            <person name="Sears C."/>
            <person name="Carroll K."/>
            <person name="Sack B.R."/>
            <person name="Qadri F."/>
            <person name="Myers L.L."/>
            <person name="Chung G.-T."/>
            <person name="Escheverria P."/>
            <person name="Fraser C.M."/>
            <person name="Sadzewicz L."/>
            <person name="Shefchek K.A."/>
            <person name="Tallon L."/>
            <person name="Das S.P."/>
            <person name="Daugherty S."/>
            <person name="Mongodin E.F."/>
        </authorList>
    </citation>
    <scope>NUCLEOTIDE SEQUENCE [LARGE SCALE GENOMIC DNA]</scope>
    <source>
        <strain evidence="3 4">3978 T3 ii</strain>
    </source>
</reference>
<organism evidence="3 4">
    <name type="scientific">Bacteroides uniformis str. 3978 T3 ii</name>
    <dbReference type="NCBI Taxonomy" id="1339349"/>
    <lineage>
        <taxon>Bacteria</taxon>
        <taxon>Pseudomonadati</taxon>
        <taxon>Bacteroidota</taxon>
        <taxon>Bacteroidia</taxon>
        <taxon>Bacteroidales</taxon>
        <taxon>Bacteroidaceae</taxon>
        <taxon>Bacteroides</taxon>
    </lineage>
</organism>
<dbReference type="AlphaFoldDB" id="A0A078SWU4"/>
<feature type="region of interest" description="Disordered" evidence="1">
    <location>
        <begin position="1"/>
        <end position="32"/>
    </location>
</feature>
<feature type="domain" description="Nuclease associated modular" evidence="2">
    <location>
        <begin position="3"/>
        <end position="39"/>
    </location>
</feature>
<dbReference type="InterPro" id="IPR003611">
    <property type="entry name" value="NUMOD3"/>
</dbReference>
<dbReference type="Pfam" id="PF07460">
    <property type="entry name" value="NUMOD3"/>
    <property type="match status" value="1"/>
</dbReference>
<gene>
    <name evidence="3" type="ORF">M094_3153</name>
</gene>
<dbReference type="SUPFAM" id="SSF64496">
    <property type="entry name" value="DNA-binding domain of intron-encoded endonucleases"/>
    <property type="match status" value="1"/>
</dbReference>
<dbReference type="EMBL" id="JNHN01000002">
    <property type="protein sequence ID" value="KDS64986.1"/>
    <property type="molecule type" value="Genomic_DNA"/>
</dbReference>
<protein>
    <submittedName>
        <fullName evidence="3">NUMOD3 motif family protein</fullName>
    </submittedName>
</protein>
<proteinExistence type="predicted"/>
<feature type="compositionally biased region" description="Basic and acidic residues" evidence="1">
    <location>
        <begin position="1"/>
        <end position="19"/>
    </location>
</feature>
<sequence length="98" mass="11520">MFGKEKSSEFIEQMYRDKSGSNNPMWGKTHSEETLNKMRKNVYVYDAISKELIKKYDSSVMVKKDLKMGYDTLKKYLNSDKSFKGKIFSSIPLNRDDK</sequence>
<name>A0A078SWU4_BACUN</name>
<comment type="caution">
    <text evidence="3">The sequence shown here is derived from an EMBL/GenBank/DDBJ whole genome shotgun (WGS) entry which is preliminary data.</text>
</comment>
<evidence type="ECO:0000313" key="3">
    <source>
        <dbReference type="EMBL" id="KDS64986.1"/>
    </source>
</evidence>
<dbReference type="GO" id="GO:0003677">
    <property type="term" value="F:DNA binding"/>
    <property type="evidence" value="ECO:0007669"/>
    <property type="project" value="InterPro"/>
</dbReference>
<dbReference type="Proteomes" id="UP000028013">
    <property type="component" value="Unassembled WGS sequence"/>
</dbReference>
<accession>A0A078SWU4</accession>
<evidence type="ECO:0000256" key="1">
    <source>
        <dbReference type="SAM" id="MobiDB-lite"/>
    </source>
</evidence>